<dbReference type="InterPro" id="IPR013785">
    <property type="entry name" value="Aldolase_TIM"/>
</dbReference>
<evidence type="ECO:0000256" key="1">
    <source>
        <dbReference type="ARBA" id="ARBA00001917"/>
    </source>
</evidence>
<feature type="binding site" evidence="7">
    <location>
        <begin position="82"/>
        <end position="84"/>
    </location>
    <ligand>
        <name>FMN</name>
        <dbReference type="ChEBI" id="CHEBI:58210"/>
    </ligand>
</feature>
<dbReference type="PANTHER" id="PTHR10578">
    <property type="entry name" value="S -2-HYDROXY-ACID OXIDASE-RELATED"/>
    <property type="match status" value="1"/>
</dbReference>
<evidence type="ECO:0000256" key="2">
    <source>
        <dbReference type="ARBA" id="ARBA00022630"/>
    </source>
</evidence>
<dbReference type="InterPro" id="IPR008259">
    <property type="entry name" value="FMN_hydac_DH_AS"/>
</dbReference>
<evidence type="ECO:0000313" key="10">
    <source>
        <dbReference type="Proteomes" id="UP000216020"/>
    </source>
</evidence>
<keyword evidence="2 7" id="KW-0285">Flavoprotein</keyword>
<dbReference type="CDD" id="cd02809">
    <property type="entry name" value="alpha_hydroxyacid_oxid_FMN"/>
    <property type="match status" value="1"/>
</dbReference>
<feature type="domain" description="FMN hydroxy acid dehydrogenase" evidence="8">
    <location>
        <begin position="3"/>
        <end position="385"/>
    </location>
</feature>
<evidence type="ECO:0000313" key="9">
    <source>
        <dbReference type="EMBL" id="OZI34335.1"/>
    </source>
</evidence>
<dbReference type="PIRSF" id="PIRSF000138">
    <property type="entry name" value="Al-hdrx_acd_dh"/>
    <property type="match status" value="1"/>
</dbReference>
<dbReference type="Gene3D" id="3.20.20.70">
    <property type="entry name" value="Aldolase class I"/>
    <property type="match status" value="1"/>
</dbReference>
<dbReference type="PROSITE" id="PS00557">
    <property type="entry name" value="FMN_HYDROXY_ACID_DH_1"/>
    <property type="match status" value="1"/>
</dbReference>
<feature type="binding site" evidence="7">
    <location>
        <position position="285"/>
    </location>
    <ligand>
        <name>glyoxylate</name>
        <dbReference type="ChEBI" id="CHEBI:36655"/>
    </ligand>
</feature>
<feature type="active site" description="Proton acceptor" evidence="6">
    <location>
        <position position="282"/>
    </location>
</feature>
<feature type="binding site" evidence="7">
    <location>
        <position position="29"/>
    </location>
    <ligand>
        <name>glyoxylate</name>
        <dbReference type="ChEBI" id="CHEBI:36655"/>
    </ligand>
</feature>
<dbReference type="InterPro" id="IPR012133">
    <property type="entry name" value="Alpha-hydoxy_acid_DH_FMN"/>
</dbReference>
<dbReference type="SUPFAM" id="SSF51395">
    <property type="entry name" value="FMN-linked oxidoreductases"/>
    <property type="match status" value="1"/>
</dbReference>
<evidence type="ECO:0000256" key="5">
    <source>
        <dbReference type="ARBA" id="ARBA00024042"/>
    </source>
</evidence>
<dbReference type="InterPro" id="IPR000262">
    <property type="entry name" value="FMN-dep_DH"/>
</dbReference>
<dbReference type="PROSITE" id="PS51349">
    <property type="entry name" value="FMN_HYDROXY_ACID_DH_2"/>
    <property type="match status" value="1"/>
</dbReference>
<feature type="binding site" evidence="7">
    <location>
        <position position="133"/>
    </location>
    <ligand>
        <name>glyoxylate</name>
        <dbReference type="ChEBI" id="CHEBI:36655"/>
    </ligand>
</feature>
<keyword evidence="4" id="KW-0560">Oxidoreductase</keyword>
<protein>
    <submittedName>
        <fullName evidence="9">Alpha-hydroxy-acid oxidizing enzyme</fullName>
    </submittedName>
</protein>
<evidence type="ECO:0000256" key="7">
    <source>
        <dbReference type="PIRSR" id="PIRSR000138-2"/>
    </source>
</evidence>
<dbReference type="Pfam" id="PF01070">
    <property type="entry name" value="FMN_dh"/>
    <property type="match status" value="1"/>
</dbReference>
<feature type="binding site" evidence="7">
    <location>
        <position position="111"/>
    </location>
    <ligand>
        <name>FMN</name>
        <dbReference type="ChEBI" id="CHEBI:58210"/>
    </ligand>
</feature>
<evidence type="ECO:0000256" key="6">
    <source>
        <dbReference type="PIRSR" id="PIRSR000138-1"/>
    </source>
</evidence>
<name>A0A261SB00_9BORD</name>
<dbReference type="AlphaFoldDB" id="A0A261SB00"/>
<comment type="caution">
    <text evidence="9">The sequence shown here is derived from an EMBL/GenBank/DDBJ whole genome shotgun (WGS) entry which is preliminary data.</text>
</comment>
<proteinExistence type="inferred from homology"/>
<dbReference type="OrthoDB" id="8717062at2"/>
<dbReference type="EMBL" id="NEVM01000002">
    <property type="protein sequence ID" value="OZI34335.1"/>
    <property type="molecule type" value="Genomic_DNA"/>
</dbReference>
<reference evidence="10" key="1">
    <citation type="submission" date="2017-05" db="EMBL/GenBank/DDBJ databases">
        <title>Complete and WGS of Bordetella genogroups.</title>
        <authorList>
            <person name="Spilker T."/>
            <person name="Lipuma J."/>
        </authorList>
    </citation>
    <scope>NUCLEOTIDE SEQUENCE [LARGE SCALE GENOMIC DNA]</scope>
    <source>
        <strain evidence="10">AU16122</strain>
    </source>
</reference>
<comment type="similarity">
    <text evidence="5">Belongs to the FMN-dependent alpha-hydroxy acid dehydrogenase family.</text>
</comment>
<dbReference type="GO" id="GO:0016491">
    <property type="term" value="F:oxidoreductase activity"/>
    <property type="evidence" value="ECO:0007669"/>
    <property type="project" value="UniProtKB-KW"/>
</dbReference>
<dbReference type="InterPro" id="IPR037396">
    <property type="entry name" value="FMN_HAD"/>
</dbReference>
<gene>
    <name evidence="9" type="ORF">CAL29_12450</name>
</gene>
<feature type="binding site" evidence="7">
    <location>
        <begin position="335"/>
        <end position="336"/>
    </location>
    <ligand>
        <name>FMN</name>
        <dbReference type="ChEBI" id="CHEBI:58210"/>
    </ligand>
</feature>
<evidence type="ECO:0000256" key="4">
    <source>
        <dbReference type="ARBA" id="ARBA00023002"/>
    </source>
</evidence>
<keyword evidence="10" id="KW-1185">Reference proteome</keyword>
<feature type="binding site" evidence="7">
    <location>
        <position position="282"/>
    </location>
    <ligand>
        <name>glyoxylate</name>
        <dbReference type="ChEBI" id="CHEBI:36655"/>
    </ligand>
</feature>
<comment type="cofactor">
    <cofactor evidence="1">
        <name>FMN</name>
        <dbReference type="ChEBI" id="CHEBI:58210"/>
    </cofactor>
</comment>
<keyword evidence="3 7" id="KW-0288">FMN</keyword>
<sequence>MGRRLAACLNLDDFEAQARRRLPRPIFGYIHAAAEDRHAHDGNRAAFRKHRLVTRVLVDATARSPAVALFGVRYAQPFGLAPVGLSALYTYRGDCVLAEVAARRGIPMVMSASSLIPMETVARVNPAAWFQAYVPGDRARMDALLARILKAGFRTLVVTVDTPAYPNKEAYARSGFTSPLAPSLALAWQGLAHPAWTVGTFLRTLLRHGMPHFENNYATRGVAIIARNVERSFADRGNYGWDHLARIRAAWPHTLVVKGVLDPRDAVLARDAGADGIIVSNHGGRQLDDAAAPLDMLPEILRACPGLPVMLDGGVRRGTDVLKAYALGAAFVFVGRPFAYAAATGGRAGVERAVDLLAAEVDRDMVMMGVGRVADIGPDCLRPAS</sequence>
<organism evidence="9 10">
    <name type="scientific">Bordetella genomosp. 10</name>
    <dbReference type="NCBI Taxonomy" id="1416804"/>
    <lineage>
        <taxon>Bacteria</taxon>
        <taxon>Pseudomonadati</taxon>
        <taxon>Pseudomonadota</taxon>
        <taxon>Betaproteobacteria</taxon>
        <taxon>Burkholderiales</taxon>
        <taxon>Alcaligenaceae</taxon>
        <taxon>Bordetella</taxon>
    </lineage>
</organism>
<feature type="binding site" evidence="7">
    <location>
        <position position="258"/>
    </location>
    <ligand>
        <name>FMN</name>
        <dbReference type="ChEBI" id="CHEBI:58210"/>
    </ligand>
</feature>
<feature type="binding site" evidence="7">
    <location>
        <position position="131"/>
    </location>
    <ligand>
        <name>FMN</name>
        <dbReference type="ChEBI" id="CHEBI:58210"/>
    </ligand>
</feature>
<feature type="binding site" evidence="7">
    <location>
        <begin position="312"/>
        <end position="316"/>
    </location>
    <ligand>
        <name>FMN</name>
        <dbReference type="ChEBI" id="CHEBI:58210"/>
    </ligand>
</feature>
<dbReference type="RefSeq" id="WP_094853333.1">
    <property type="nucleotide sequence ID" value="NZ_NEVM01000002.1"/>
</dbReference>
<evidence type="ECO:0000259" key="8">
    <source>
        <dbReference type="PROSITE" id="PS51349"/>
    </source>
</evidence>
<evidence type="ECO:0000256" key="3">
    <source>
        <dbReference type="ARBA" id="ARBA00022643"/>
    </source>
</evidence>
<feature type="binding site" evidence="7">
    <location>
        <position position="159"/>
    </location>
    <ligand>
        <name>FMN</name>
        <dbReference type="ChEBI" id="CHEBI:58210"/>
    </ligand>
</feature>
<accession>A0A261SB00</accession>
<dbReference type="Proteomes" id="UP000216020">
    <property type="component" value="Unassembled WGS sequence"/>
</dbReference>
<feature type="binding site" evidence="7">
    <location>
        <position position="280"/>
    </location>
    <ligand>
        <name>FMN</name>
        <dbReference type="ChEBI" id="CHEBI:58210"/>
    </ligand>
</feature>
<dbReference type="GO" id="GO:0010181">
    <property type="term" value="F:FMN binding"/>
    <property type="evidence" value="ECO:0007669"/>
    <property type="project" value="InterPro"/>
</dbReference>
<dbReference type="PANTHER" id="PTHR10578:SF107">
    <property type="entry name" value="2-HYDROXYACID OXIDASE 1"/>
    <property type="match status" value="1"/>
</dbReference>